<name>A0A8T0CPJ3_CORYI</name>
<protein>
    <recommendedName>
        <fullName evidence="7">Wall-associated receptor kinase galacturonan-binding domain-containing protein</fullName>
    </recommendedName>
</protein>
<proteinExistence type="predicted"/>
<dbReference type="EMBL" id="MU089751">
    <property type="protein sequence ID" value="KAF7849550.1"/>
    <property type="molecule type" value="Genomic_DNA"/>
</dbReference>
<comment type="subcellular location">
    <subcellularLocation>
        <location evidence="1">Membrane</location>
        <topology evidence="1">Single-pass membrane protein</topology>
    </subcellularLocation>
</comment>
<evidence type="ECO:0000256" key="3">
    <source>
        <dbReference type="ARBA" id="ARBA00022729"/>
    </source>
</evidence>
<reference evidence="8" key="1">
    <citation type="submission" date="2020-05" db="EMBL/GenBank/DDBJ databases">
        <title>WGS assembly of Corymbia citriodora subspecies variegata.</title>
        <authorList>
            <person name="Barry K."/>
            <person name="Hundley H."/>
            <person name="Shu S."/>
            <person name="Jenkins J."/>
            <person name="Grimwood J."/>
            <person name="Baten A."/>
        </authorList>
    </citation>
    <scope>NUCLEOTIDE SEQUENCE</scope>
    <source>
        <strain evidence="8">CV2-018</strain>
    </source>
</reference>
<feature type="signal peptide" evidence="6">
    <location>
        <begin position="1"/>
        <end position="20"/>
    </location>
</feature>
<evidence type="ECO:0000313" key="9">
    <source>
        <dbReference type="Proteomes" id="UP000806378"/>
    </source>
</evidence>
<evidence type="ECO:0000313" key="8">
    <source>
        <dbReference type="EMBL" id="KAF7849550.1"/>
    </source>
</evidence>
<keyword evidence="9" id="KW-1185">Reference proteome</keyword>
<dbReference type="Pfam" id="PF13947">
    <property type="entry name" value="GUB_WAK_bind"/>
    <property type="match status" value="1"/>
</dbReference>
<feature type="chain" id="PRO_5035791392" description="Wall-associated receptor kinase galacturonan-binding domain-containing protein" evidence="6">
    <location>
        <begin position="21"/>
        <end position="254"/>
    </location>
</feature>
<feature type="domain" description="Wall-associated receptor kinase galacturonan-binding" evidence="7">
    <location>
        <begin position="28"/>
        <end position="90"/>
    </location>
</feature>
<dbReference type="Proteomes" id="UP000806378">
    <property type="component" value="Unassembled WGS sequence"/>
</dbReference>
<dbReference type="Gramene" id="rna-gnl|WGS:JABURB|Cocit.L0653.1">
    <property type="protein sequence ID" value="cds-KAF7849550.1"/>
    <property type="gene ID" value="gene-BT93_L0653"/>
</dbReference>
<evidence type="ECO:0000259" key="7">
    <source>
        <dbReference type="Pfam" id="PF13947"/>
    </source>
</evidence>
<sequence>MGQDHLLVLFHLLLLHRSFGIAFENKQCTTSCGKVMNISNPFRLRGNPKACAHNKYELACINNRTILDFNSGNYSVHSINYNNYTMRVADVGLRKGNCSSLPLQSVSWGNFNWNSLHPRYIKSAVVIVGCMKAIDSPLYIDASSCLDGLQFSNFSSMRKQVYAMVDGNVSSVETGCTIELMTMISDEVDGSDLRSYEQIHGLRAFMADRSSSELSLAIDSVSNVEGIRLYLSTIASYIDLVADFSIGNILLQSS</sequence>
<keyword evidence="3 6" id="KW-0732">Signal</keyword>
<organism evidence="8 9">
    <name type="scientific">Corymbia citriodora subsp. variegata</name>
    <dbReference type="NCBI Taxonomy" id="360336"/>
    <lineage>
        <taxon>Eukaryota</taxon>
        <taxon>Viridiplantae</taxon>
        <taxon>Streptophyta</taxon>
        <taxon>Embryophyta</taxon>
        <taxon>Tracheophyta</taxon>
        <taxon>Spermatophyta</taxon>
        <taxon>Magnoliopsida</taxon>
        <taxon>eudicotyledons</taxon>
        <taxon>Gunneridae</taxon>
        <taxon>Pentapetalae</taxon>
        <taxon>rosids</taxon>
        <taxon>malvids</taxon>
        <taxon>Myrtales</taxon>
        <taxon>Myrtaceae</taxon>
        <taxon>Myrtoideae</taxon>
        <taxon>Eucalypteae</taxon>
        <taxon>Corymbia</taxon>
    </lineage>
</organism>
<evidence type="ECO:0000256" key="4">
    <source>
        <dbReference type="ARBA" id="ARBA00022989"/>
    </source>
</evidence>
<dbReference type="GO" id="GO:0030247">
    <property type="term" value="F:polysaccharide binding"/>
    <property type="evidence" value="ECO:0007669"/>
    <property type="project" value="InterPro"/>
</dbReference>
<evidence type="ECO:0000256" key="1">
    <source>
        <dbReference type="ARBA" id="ARBA00004167"/>
    </source>
</evidence>
<keyword evidence="4" id="KW-1133">Transmembrane helix</keyword>
<dbReference type="OrthoDB" id="1146903at2759"/>
<keyword evidence="2" id="KW-0812">Transmembrane</keyword>
<gene>
    <name evidence="8" type="ORF">BT93_L0653</name>
</gene>
<keyword evidence="5" id="KW-0472">Membrane</keyword>
<dbReference type="InterPro" id="IPR025287">
    <property type="entry name" value="WAK_GUB"/>
</dbReference>
<dbReference type="PANTHER" id="PTHR33138">
    <property type="entry name" value="OS01G0690200 PROTEIN"/>
    <property type="match status" value="1"/>
</dbReference>
<accession>A0A8T0CPJ3</accession>
<evidence type="ECO:0000256" key="6">
    <source>
        <dbReference type="SAM" id="SignalP"/>
    </source>
</evidence>
<evidence type="ECO:0000256" key="2">
    <source>
        <dbReference type="ARBA" id="ARBA00022692"/>
    </source>
</evidence>
<dbReference type="AlphaFoldDB" id="A0A8T0CPJ3"/>
<dbReference type="PANTHER" id="PTHR33138:SF76">
    <property type="entry name" value="WALL-ASSOCIATED RECEPTOR KINASE CARBOXY-TERMINAL PROTEIN"/>
    <property type="match status" value="1"/>
</dbReference>
<evidence type="ECO:0000256" key="5">
    <source>
        <dbReference type="ARBA" id="ARBA00023136"/>
    </source>
</evidence>
<dbReference type="GO" id="GO:0016020">
    <property type="term" value="C:membrane"/>
    <property type="evidence" value="ECO:0007669"/>
    <property type="project" value="UniProtKB-SubCell"/>
</dbReference>
<comment type="caution">
    <text evidence="8">The sequence shown here is derived from an EMBL/GenBank/DDBJ whole genome shotgun (WGS) entry which is preliminary data.</text>
</comment>